<dbReference type="Pfam" id="PF00899">
    <property type="entry name" value="ThiF"/>
    <property type="match status" value="1"/>
</dbReference>
<evidence type="ECO:0000256" key="8">
    <source>
        <dbReference type="ARBA" id="ARBA00022786"/>
    </source>
</evidence>
<dbReference type="Pfam" id="PF00581">
    <property type="entry name" value="Rhodanese"/>
    <property type="match status" value="1"/>
</dbReference>
<keyword evidence="5" id="KW-0548">Nucleotidyltransferase</keyword>
<comment type="catalytic activity">
    <reaction evidence="14">
        <text>[molybdopterin-synthase sulfur-carrier protein]-C-terminal Gly-Gly + ATP + H(+) = [molybdopterin-synthase sulfur-carrier protein]-C-terminal Gly-Gly-AMP + diphosphate</text>
        <dbReference type="Rhea" id="RHEA:43616"/>
        <dbReference type="Rhea" id="RHEA-COMP:12159"/>
        <dbReference type="Rhea" id="RHEA-COMP:12202"/>
        <dbReference type="ChEBI" id="CHEBI:15378"/>
        <dbReference type="ChEBI" id="CHEBI:30616"/>
        <dbReference type="ChEBI" id="CHEBI:33019"/>
        <dbReference type="ChEBI" id="CHEBI:90618"/>
        <dbReference type="ChEBI" id="CHEBI:90778"/>
        <dbReference type="EC" id="2.7.7.80"/>
    </reaction>
</comment>
<comment type="caution">
    <text evidence="18">The sequence shown here is derived from an EMBL/GenBank/DDBJ whole genome shotgun (WGS) entry which is preliminary data.</text>
</comment>
<dbReference type="InterPro" id="IPR000594">
    <property type="entry name" value="ThiF_NAD_FAD-bd"/>
</dbReference>
<organism evidence="18 19">
    <name type="scientific">Sphaceloma murrayae</name>
    <dbReference type="NCBI Taxonomy" id="2082308"/>
    <lineage>
        <taxon>Eukaryota</taxon>
        <taxon>Fungi</taxon>
        <taxon>Dikarya</taxon>
        <taxon>Ascomycota</taxon>
        <taxon>Pezizomycotina</taxon>
        <taxon>Dothideomycetes</taxon>
        <taxon>Dothideomycetidae</taxon>
        <taxon>Myriangiales</taxon>
        <taxon>Elsinoaceae</taxon>
        <taxon>Sphaceloma</taxon>
    </lineage>
</organism>
<dbReference type="GO" id="GO:0005829">
    <property type="term" value="C:cytosol"/>
    <property type="evidence" value="ECO:0007669"/>
    <property type="project" value="UniProtKB-SubCell"/>
</dbReference>
<feature type="binding site" evidence="14">
    <location>
        <position position="278"/>
    </location>
    <ligand>
        <name>Zn(2+)</name>
        <dbReference type="ChEBI" id="CHEBI:29105"/>
    </ligand>
</feature>
<feature type="coiled-coil region" evidence="15">
    <location>
        <begin position="9"/>
        <end position="50"/>
    </location>
</feature>
<feature type="binding site" evidence="14">
    <location>
        <position position="281"/>
    </location>
    <ligand>
        <name>Zn(2+)</name>
        <dbReference type="ChEBI" id="CHEBI:29105"/>
    </ligand>
</feature>
<evidence type="ECO:0000256" key="12">
    <source>
        <dbReference type="ARBA" id="ARBA00023268"/>
    </source>
</evidence>
<dbReference type="InterPro" id="IPR001763">
    <property type="entry name" value="Rhodanese-like_dom"/>
</dbReference>
<keyword evidence="10 14" id="KW-0067">ATP-binding</keyword>
<dbReference type="UniPathway" id="UPA00344"/>
<evidence type="ECO:0000256" key="3">
    <source>
        <dbReference type="ARBA" id="ARBA00022679"/>
    </source>
</evidence>
<name>A0A2K1QQX2_9PEZI</name>
<dbReference type="GO" id="GO:0061604">
    <property type="term" value="F:molybdopterin-synthase sulfurtransferase activity"/>
    <property type="evidence" value="ECO:0007669"/>
    <property type="project" value="UniProtKB-EC"/>
</dbReference>
<dbReference type="GO" id="GO:0032447">
    <property type="term" value="P:protein urmylation"/>
    <property type="evidence" value="ECO:0007669"/>
    <property type="project" value="TreeGrafter"/>
</dbReference>
<keyword evidence="7 14" id="KW-0547">Nucleotide-binding</keyword>
<evidence type="ECO:0000256" key="10">
    <source>
        <dbReference type="ARBA" id="ARBA00022840"/>
    </source>
</evidence>
<dbReference type="Gene3D" id="3.40.50.720">
    <property type="entry name" value="NAD(P)-binding Rossmann-like Domain"/>
    <property type="match status" value="1"/>
</dbReference>
<protein>
    <recommendedName>
        <fullName evidence="14">Adenylyltransferase and sulfurtransferase uba4</fullName>
    </recommendedName>
    <alternativeName>
        <fullName evidence="14">Common component for nitrate reductase and xanthine dehydrogenase protein F</fullName>
    </alternativeName>
    <alternativeName>
        <fullName evidence="14">Ubiquitin-like protein activator 4</fullName>
    </alternativeName>
    <domain>
        <recommendedName>
            <fullName evidence="14">Molybdopterin-synthase adenylyltransferase</fullName>
            <ecNumber evidence="14">2.7.7.80</ecNumber>
        </recommendedName>
        <alternativeName>
            <fullName evidence="14">Adenylyltransferase uba4</fullName>
        </alternativeName>
        <alternativeName>
            <fullName evidence="14">Sulfur carrier protein MOCS2A adenylyltransferase</fullName>
        </alternativeName>
    </domain>
    <domain>
        <recommendedName>
            <fullName evidence="14">Molybdopterin-synthase sulfurtransferase</fullName>
            <ecNumber evidence="14">2.8.1.11</ecNumber>
        </recommendedName>
        <alternativeName>
            <fullName evidence="14">Sulfurtransferase uba4</fullName>
        </alternativeName>
        <alternativeName>
            <fullName evidence="14">Sulfur carrier protein MOCS2A sulfurtransferase</fullName>
        </alternativeName>
    </domain>
</protein>
<feature type="region of interest" description="Disordered" evidence="16">
    <location>
        <begin position="81"/>
        <end position="101"/>
    </location>
</feature>
<accession>A0A2K1QQX2</accession>
<dbReference type="SMART" id="SM00450">
    <property type="entry name" value="RHOD"/>
    <property type="match status" value="1"/>
</dbReference>
<feature type="binding site" evidence="14">
    <location>
        <position position="162"/>
    </location>
    <ligand>
        <name>ATP</name>
        <dbReference type="ChEBI" id="CHEBI:30616"/>
    </ligand>
</feature>
<feature type="active site" description="Cysteine persulfide intermediate; for sulfurtransferase activity" evidence="14">
    <location>
        <position position="472"/>
    </location>
</feature>
<keyword evidence="3 14" id="KW-0808">Transferase</keyword>
<dbReference type="InterPro" id="IPR036873">
    <property type="entry name" value="Rhodanese-like_dom_sf"/>
</dbReference>
<keyword evidence="6 14" id="KW-0479">Metal-binding</keyword>
<dbReference type="HAMAP" id="MF_03049">
    <property type="entry name" value="MOCS3_Uba4"/>
    <property type="match status" value="1"/>
</dbReference>
<comment type="function">
    <text evidence="13">Plays a central role in 2-thiolation of mcm(5)S(2)U at tRNA wobble positions of cytosolic tRNA(Lys), tRNA(Glu) and tRNA(Gln). Also essential during biosynthesis of the molybdenum cofactor. Acts by mediating the C-terminal thiocarboxylation of sulfur carriers urm1 and mocs2a. Its N-terminus first activates urm1 and mocs2a as acyl-adenylates (-COAMP), then the persulfide sulfur on the catalytic cysteine is transferred to urm1 and mocs2a to form thiocarboxylation (-COSH) of their C-terminus. The reaction probably involves hydrogen sulfide that is generated from the persulfide intermediate and that acts as a nucleophile towards urm1 and mocs2a. Subsequently, a transient disulfide bond is formed. Does not use thiosulfate as sulfur donor; nfs1 probably acting as a sulfur donor for thiocarboxylation reactions.</text>
</comment>
<dbReference type="InterPro" id="IPR035985">
    <property type="entry name" value="Ubiquitin-activating_enz"/>
</dbReference>
<feature type="binding site" evidence="14">
    <location>
        <position position="186"/>
    </location>
    <ligand>
        <name>ATP</name>
        <dbReference type="ChEBI" id="CHEBI:30616"/>
    </ligand>
</feature>
<keyword evidence="11 14" id="KW-0501">Molybdenum cofactor biosynthesis</keyword>
<comment type="pathway">
    <text evidence="14">tRNA modification; 5-methoxycarbonylmethyl-2-thiouridine-tRNA biosynthesis.</text>
</comment>
<evidence type="ECO:0000256" key="13">
    <source>
        <dbReference type="ARBA" id="ARBA00043893"/>
    </source>
</evidence>
<evidence type="ECO:0000313" key="19">
    <source>
        <dbReference type="Proteomes" id="UP000243797"/>
    </source>
</evidence>
<dbReference type="InterPro" id="IPR028885">
    <property type="entry name" value="MOCS3/Uba4"/>
</dbReference>
<evidence type="ECO:0000259" key="17">
    <source>
        <dbReference type="PROSITE" id="PS50206"/>
    </source>
</evidence>
<dbReference type="GO" id="GO:0042292">
    <property type="term" value="F:URM1 activating enzyme activity"/>
    <property type="evidence" value="ECO:0007669"/>
    <property type="project" value="TreeGrafter"/>
</dbReference>
<evidence type="ECO:0000256" key="2">
    <source>
        <dbReference type="ARBA" id="ARBA00022490"/>
    </source>
</evidence>
<feature type="binding site" evidence="14">
    <location>
        <position position="141"/>
    </location>
    <ligand>
        <name>ATP</name>
        <dbReference type="ChEBI" id="CHEBI:30616"/>
    </ligand>
</feature>
<keyword evidence="12 14" id="KW-0511">Multifunctional enzyme</keyword>
<keyword evidence="2 14" id="KW-0963">Cytoplasm</keyword>
<dbReference type="UniPathway" id="UPA00988"/>
<evidence type="ECO:0000256" key="16">
    <source>
        <dbReference type="SAM" id="MobiDB-lite"/>
    </source>
</evidence>
<keyword evidence="15" id="KW-0175">Coiled coil</keyword>
<evidence type="ECO:0000256" key="1">
    <source>
        <dbReference type="ARBA" id="ARBA00004514"/>
    </source>
</evidence>
<evidence type="ECO:0000256" key="6">
    <source>
        <dbReference type="ARBA" id="ARBA00022723"/>
    </source>
</evidence>
<dbReference type="GO" id="GO:0005524">
    <property type="term" value="F:ATP binding"/>
    <property type="evidence" value="ECO:0007669"/>
    <property type="project" value="UniProtKB-KW"/>
</dbReference>
<reference evidence="18 19" key="1">
    <citation type="submission" date="2017-06" db="EMBL/GenBank/DDBJ databases">
        <title>Draft genome sequence of a variant of Elsinoe murrayae.</title>
        <authorList>
            <person name="Cheng Q."/>
        </authorList>
    </citation>
    <scope>NUCLEOTIDE SEQUENCE [LARGE SCALE GENOMIC DNA]</scope>
    <source>
        <strain evidence="18 19">CQ-2017a</strain>
    </source>
</reference>
<dbReference type="GO" id="GO:0061605">
    <property type="term" value="F:molybdopterin-synthase adenylyltransferase activity"/>
    <property type="evidence" value="ECO:0007669"/>
    <property type="project" value="UniProtKB-EC"/>
</dbReference>
<dbReference type="STRING" id="2082308.A0A2K1QQX2"/>
<comment type="pathway">
    <text evidence="14">Cofactor biosynthesis; molybdopterin biosynthesis.</text>
</comment>
<keyword evidence="4 14" id="KW-0819">tRNA processing</keyword>
<evidence type="ECO:0000256" key="4">
    <source>
        <dbReference type="ARBA" id="ARBA00022694"/>
    </source>
</evidence>
<dbReference type="InterPro" id="IPR045886">
    <property type="entry name" value="ThiF/MoeB/HesA"/>
</dbReference>
<dbReference type="GO" id="GO:0006777">
    <property type="term" value="P:Mo-molybdopterin cofactor biosynthetic process"/>
    <property type="evidence" value="ECO:0007669"/>
    <property type="project" value="UniProtKB-UniRule"/>
</dbReference>
<evidence type="ECO:0000256" key="7">
    <source>
        <dbReference type="ARBA" id="ARBA00022741"/>
    </source>
</evidence>
<dbReference type="PROSITE" id="PS50206">
    <property type="entry name" value="RHODANESE_3"/>
    <property type="match status" value="1"/>
</dbReference>
<dbReference type="EC" id="2.7.7.80" evidence="14"/>
<dbReference type="EC" id="2.8.1.11" evidence="14"/>
<dbReference type="GO" id="GO:0004792">
    <property type="term" value="F:thiosulfate-cyanide sulfurtransferase activity"/>
    <property type="evidence" value="ECO:0007669"/>
    <property type="project" value="TreeGrafter"/>
</dbReference>
<evidence type="ECO:0000313" key="18">
    <source>
        <dbReference type="EMBL" id="PNS17486.1"/>
    </source>
</evidence>
<evidence type="ECO:0000256" key="14">
    <source>
        <dbReference type="HAMAP-Rule" id="MF_03049"/>
    </source>
</evidence>
<feature type="compositionally biased region" description="Low complexity" evidence="16">
    <location>
        <begin position="81"/>
        <end position="91"/>
    </location>
</feature>
<comment type="cofactor">
    <cofactor evidence="14">
        <name>Zn(2+)</name>
        <dbReference type="ChEBI" id="CHEBI:29105"/>
    </cofactor>
    <text evidence="14">Binds 1 zinc ion per subunit.</text>
</comment>
<dbReference type="FunCoup" id="A0A2K1QQX2">
    <property type="interactions" value="807"/>
</dbReference>
<proteinExistence type="inferred from homology"/>
<comment type="function">
    <text evidence="14">Plays a central role in 2-thiolation of mcm(5)S(2)U at tRNA wobble positions of cytosolic tRNA(Lys), tRNA(Glu) and tRNA(Gln). Also essential during biosynthesis of the molybdenum cofactor. Acts by mediating the C-terminal thiocarboxylation of sulfur carriers urm1 and MOCS2A. Its N-terminus first activates urm1 and MOCS2A as acyl-adenylates (-COAMP), then the persulfide sulfur on the catalytic cysteine is transferred to urm1 and MOCS2A to form thiocarboxylation (-COSH) of their C-terminus. The reaction probably involves hydrogen sulfide that is generated from the persulfide intermediate and that acts as nucleophile towards urm1 and MOCS2A. Subsequently, a transient disulfide bond is formed. Does not use thiosulfate as sulfur donor; nfs1 probably acting as a sulfur donor for thiocarboxylation reactions.</text>
</comment>
<keyword evidence="9 14" id="KW-0862">Zinc</keyword>
<feature type="domain" description="Rhodanese" evidence="17">
    <location>
        <begin position="417"/>
        <end position="514"/>
    </location>
</feature>
<dbReference type="GO" id="GO:0002143">
    <property type="term" value="P:tRNA wobble position uridine thiolation"/>
    <property type="evidence" value="ECO:0007669"/>
    <property type="project" value="InterPro"/>
</dbReference>
<keyword evidence="19" id="KW-1185">Reference proteome</keyword>
<dbReference type="SUPFAM" id="SSF69572">
    <property type="entry name" value="Activating enzymes of the ubiquitin-like proteins"/>
    <property type="match status" value="1"/>
</dbReference>
<dbReference type="OrthoDB" id="10261062at2759"/>
<feature type="binding site" evidence="14">
    <location>
        <begin position="230"/>
        <end position="231"/>
    </location>
    <ligand>
        <name>ATP</name>
        <dbReference type="ChEBI" id="CHEBI:30616"/>
    </ligand>
</feature>
<evidence type="ECO:0000256" key="9">
    <source>
        <dbReference type="ARBA" id="ARBA00022833"/>
    </source>
</evidence>
<dbReference type="PANTHER" id="PTHR10953">
    <property type="entry name" value="UBIQUITIN-ACTIVATING ENZYME E1"/>
    <property type="match status" value="1"/>
</dbReference>
<feature type="binding site" evidence="14">
    <location>
        <begin position="169"/>
        <end position="173"/>
    </location>
    <ligand>
        <name>ATP</name>
        <dbReference type="ChEBI" id="CHEBI:30616"/>
    </ligand>
</feature>
<dbReference type="Gene3D" id="3.40.250.10">
    <property type="entry name" value="Rhodanese-like domain"/>
    <property type="match status" value="1"/>
</dbReference>
<feature type="active site" description="Glycyl thioester intermediate; for adenylyltransferase activity" evidence="14">
    <location>
        <position position="295"/>
    </location>
</feature>
<evidence type="ECO:0000256" key="11">
    <source>
        <dbReference type="ARBA" id="ARBA00023150"/>
    </source>
</evidence>
<sequence>MSSAVVYSTNEIEQQISRLKQQITDTESQLTNLHLQLQQTEAKARAAQDLEIAYQGGVPHAWQHEAYEVFSHLFPTAFDPPSVSSHNSGSSPGPPNNLDRRWPLAADEYQRYGRQLIMPEVGLQGQMRLKASKVLVVGAGGLGCPAAAYLAGAGVGNLGIMDGDTVELSNLHRQIAHSTSRIGNPKVESAVEYLKDLNPKVRYISHQQNLTPDVALELFKQYDLILDCTDHPTSRYLISDACVLAGRPLVSASALRTEGQLIVLNNPPKPQGEPGSPCYRCVWPTPPPPEAVVSCGEGGILGPVVGIMGVLQALEAIKIIATTQTIDSIISGQEAPRSPPTLLMFSAYNDQPFRSVRIRSRRKDCAACSSRAIVSTETLTSGSLDYVAFCGVSEPIHILEREERVDAADFAQHIPDPAQNISIVDVRPSTEYELCKIDGSVNIPWTDFSKTIQRAQHERPDWLNRKTVVVVCRLGNDSQKAVKMIKDAGLARGNVVDMRDGFRAWRQKVDPTWPDY</sequence>
<dbReference type="AlphaFoldDB" id="A0A2K1QQX2"/>
<dbReference type="FunFam" id="3.40.50.720:FF:000033">
    <property type="entry name" value="Adenylyltransferase and sulfurtransferase MOCS3"/>
    <property type="match status" value="1"/>
</dbReference>
<comment type="similarity">
    <text evidence="14">In the N-terminal section; belongs to the HesA/MoeB/ThiF family. UBA4 subfamily.</text>
</comment>
<dbReference type="CDD" id="cd00757">
    <property type="entry name" value="ThiF_MoeB_HesA_family"/>
    <property type="match status" value="1"/>
</dbReference>
<dbReference type="EMBL" id="NKHZ01000050">
    <property type="protein sequence ID" value="PNS17486.1"/>
    <property type="molecule type" value="Genomic_DNA"/>
</dbReference>
<dbReference type="Proteomes" id="UP000243797">
    <property type="component" value="Unassembled WGS sequence"/>
</dbReference>
<evidence type="ECO:0000256" key="5">
    <source>
        <dbReference type="ARBA" id="ARBA00022695"/>
    </source>
</evidence>
<comment type="subcellular location">
    <subcellularLocation>
        <location evidence="1">Cytoplasm</location>
        <location evidence="1">Cytosol</location>
    </subcellularLocation>
</comment>
<dbReference type="PANTHER" id="PTHR10953:SF102">
    <property type="entry name" value="ADENYLYLTRANSFERASE AND SULFURTRANSFERASE MOCS3"/>
    <property type="match status" value="1"/>
</dbReference>
<gene>
    <name evidence="14" type="primary">uba4</name>
    <name evidence="14" type="synonym">cnxF</name>
    <name evidence="18" type="ORF">CAC42_8029</name>
</gene>
<evidence type="ECO:0000256" key="15">
    <source>
        <dbReference type="SAM" id="Coils"/>
    </source>
</evidence>
<keyword evidence="8" id="KW-0833">Ubl conjugation pathway</keyword>
<feature type="binding site" evidence="14">
    <location>
        <position position="365"/>
    </location>
    <ligand>
        <name>Zn(2+)</name>
        <dbReference type="ChEBI" id="CHEBI:29105"/>
    </ligand>
</feature>
<dbReference type="GO" id="GO:0046872">
    <property type="term" value="F:metal ion binding"/>
    <property type="evidence" value="ECO:0007669"/>
    <property type="project" value="UniProtKB-KW"/>
</dbReference>
<dbReference type="InParanoid" id="A0A2K1QQX2"/>
<comment type="catalytic activity">
    <reaction evidence="14">
        <text>[molybdopterin-synthase sulfur-carrier protein]-C-terminal Gly-Gly-AMP + S-sulfanyl-L-cysteinyl-[cysteine desulfurase] + AH2 = [molybdopterin-synthase sulfur-carrier protein]-C-terminal-Gly-aminoethanethioate + L-cysteinyl-[cysteine desulfurase] + A + AMP + 2 H(+)</text>
        <dbReference type="Rhea" id="RHEA:48612"/>
        <dbReference type="Rhea" id="RHEA-COMP:12157"/>
        <dbReference type="Rhea" id="RHEA-COMP:12158"/>
        <dbReference type="Rhea" id="RHEA-COMP:12159"/>
        <dbReference type="Rhea" id="RHEA-COMP:19907"/>
        <dbReference type="ChEBI" id="CHEBI:13193"/>
        <dbReference type="ChEBI" id="CHEBI:15378"/>
        <dbReference type="ChEBI" id="CHEBI:17499"/>
        <dbReference type="ChEBI" id="CHEBI:29950"/>
        <dbReference type="ChEBI" id="CHEBI:61963"/>
        <dbReference type="ChEBI" id="CHEBI:90618"/>
        <dbReference type="ChEBI" id="CHEBI:232372"/>
        <dbReference type="ChEBI" id="CHEBI:456215"/>
        <dbReference type="EC" id="2.8.1.11"/>
    </reaction>
</comment>
<feature type="binding site" evidence="14">
    <location>
        <position position="368"/>
    </location>
    <ligand>
        <name>Zn(2+)</name>
        <dbReference type="ChEBI" id="CHEBI:29105"/>
    </ligand>
</feature>